<organism evidence="2 3">
    <name type="scientific">Streptomyces rhizosphaericola</name>
    <dbReference type="NCBI Taxonomy" id="2564098"/>
    <lineage>
        <taxon>Bacteria</taxon>
        <taxon>Bacillati</taxon>
        <taxon>Actinomycetota</taxon>
        <taxon>Actinomycetes</taxon>
        <taxon>Kitasatosporales</taxon>
        <taxon>Streptomycetaceae</taxon>
        <taxon>Streptomyces</taxon>
    </lineage>
</organism>
<evidence type="ECO:0000313" key="3">
    <source>
        <dbReference type="Proteomes" id="UP000306274"/>
    </source>
</evidence>
<evidence type="ECO:0000256" key="1">
    <source>
        <dbReference type="SAM" id="MobiDB-lite"/>
    </source>
</evidence>
<feature type="region of interest" description="Disordered" evidence="1">
    <location>
        <begin position="89"/>
        <end position="113"/>
    </location>
</feature>
<dbReference type="EMBL" id="SRZK01000039">
    <property type="protein sequence ID" value="TGZ11080.1"/>
    <property type="molecule type" value="Genomic_DNA"/>
</dbReference>
<name>A0ABY2PJ56_9ACTN</name>
<reference evidence="2 3" key="1">
    <citation type="submission" date="2019-04" db="EMBL/GenBank/DDBJ databases">
        <title>Streptomyces rhizosphaericola sp. nov., an actinobacterium isolated from the wheat rhizosphere.</title>
        <authorList>
            <person name="Vargas Hoyos H.A."/>
            <person name="Santos S.N."/>
            <person name="Genuario D.B."/>
            <person name="Melo I.S."/>
            <person name="Da Silva L.J."/>
            <person name="Da Silva F.S.P."/>
            <person name="Zucchi T.D."/>
        </authorList>
    </citation>
    <scope>NUCLEOTIDE SEQUENCE [LARGE SCALE GENOMIC DNA]</scope>
    <source>
        <strain evidence="2 3">1AS2c</strain>
    </source>
</reference>
<accession>A0ABY2PJ56</accession>
<proteinExistence type="predicted"/>
<dbReference type="Proteomes" id="UP000306274">
    <property type="component" value="Unassembled WGS sequence"/>
</dbReference>
<keyword evidence="3" id="KW-1185">Reference proteome</keyword>
<dbReference type="RefSeq" id="WP_136015716.1">
    <property type="nucleotide sequence ID" value="NZ_SRZK01000039.1"/>
</dbReference>
<evidence type="ECO:0000313" key="2">
    <source>
        <dbReference type="EMBL" id="TGZ11080.1"/>
    </source>
</evidence>
<gene>
    <name evidence="2" type="ORF">E5Z02_06475</name>
</gene>
<comment type="caution">
    <text evidence="2">The sequence shown here is derived from an EMBL/GenBank/DDBJ whole genome shotgun (WGS) entry which is preliminary data.</text>
</comment>
<sequence length="262" mass="26769">MDAPHGPDIDYDALRRLLAPAPGPAPSRGAGPSSADRTAAGELAVSVLRAVAEGRWSLAAVRHPLGFLCLPVLRDGARGVCVHLFGAGTGGDGSGDDGSGGGGSWGAGSGGDGGRGDAPLVHAHSWSLVSLVLFGRVTNHSVRVVDDPVAPTHRVYEVRSGPDGTDEVRGTTRFVRGIPDGSGHSTTGDVYVVRPGEFHATVVADGRPAATLVLGETQPGSKDMSLGLLSGEGHRSVREICGREETVVAVRAALRRIDEADG</sequence>
<protein>
    <submittedName>
        <fullName evidence="2">Uncharacterized protein</fullName>
    </submittedName>
</protein>